<dbReference type="EMBL" id="WINI01000007">
    <property type="protein sequence ID" value="MQR01873.1"/>
    <property type="molecule type" value="Genomic_DNA"/>
</dbReference>
<comment type="subcellular location">
    <subcellularLocation>
        <location evidence="1">Cell envelope</location>
    </subcellularLocation>
</comment>
<name>A0A843YW11_9BURK</name>
<keyword evidence="4" id="KW-0479">Metal-binding</keyword>
<dbReference type="OrthoDB" id="9793396at2"/>
<dbReference type="InterPro" id="IPR006127">
    <property type="entry name" value="ZnuA-like"/>
</dbReference>
<evidence type="ECO:0000256" key="7">
    <source>
        <dbReference type="SAM" id="SignalP"/>
    </source>
</evidence>
<dbReference type="GO" id="GO:0030313">
    <property type="term" value="C:cell envelope"/>
    <property type="evidence" value="ECO:0007669"/>
    <property type="project" value="UniProtKB-SubCell"/>
</dbReference>
<evidence type="ECO:0000256" key="5">
    <source>
        <dbReference type="ARBA" id="ARBA00022729"/>
    </source>
</evidence>
<dbReference type="PANTHER" id="PTHR42953">
    <property type="entry name" value="HIGH-AFFINITY ZINC UPTAKE SYSTEM PROTEIN ZNUA-RELATED"/>
    <property type="match status" value="1"/>
</dbReference>
<dbReference type="GO" id="GO:0007155">
    <property type="term" value="P:cell adhesion"/>
    <property type="evidence" value="ECO:0007669"/>
    <property type="project" value="InterPro"/>
</dbReference>
<evidence type="ECO:0000256" key="1">
    <source>
        <dbReference type="ARBA" id="ARBA00004196"/>
    </source>
</evidence>
<dbReference type="Pfam" id="PF01297">
    <property type="entry name" value="ZnuA"/>
    <property type="match status" value="1"/>
</dbReference>
<dbReference type="CDD" id="cd01137">
    <property type="entry name" value="PsaA"/>
    <property type="match status" value="1"/>
</dbReference>
<evidence type="ECO:0000256" key="3">
    <source>
        <dbReference type="ARBA" id="ARBA00022448"/>
    </source>
</evidence>
<keyword evidence="9" id="KW-1185">Reference proteome</keyword>
<keyword evidence="5 7" id="KW-0732">Signal</keyword>
<feature type="chain" id="PRO_5032620839" evidence="7">
    <location>
        <begin position="22"/>
        <end position="306"/>
    </location>
</feature>
<dbReference type="GO" id="GO:0030001">
    <property type="term" value="P:metal ion transport"/>
    <property type="evidence" value="ECO:0007669"/>
    <property type="project" value="InterPro"/>
</dbReference>
<comment type="similarity">
    <text evidence="2 6">Belongs to the bacterial solute-binding protein 9 family.</text>
</comment>
<sequence length="306" mass="33512">MSIFKKLLLALLLLISSATMAATKIPVVTSFSILGDIVSNIGGDRVEVTTLVGPDEDAHVYAATPKDVRTLTQAKLMVVNGLGFEGWMQRLTDAANYKGMLIVASNGVPARKRALDANHEHEHEGEAASDLDPHAWQDPTNVMIYTRNIVAALSKIDPAGAAVYQKNGDAYLCALTELDTWAKAQFSQIPEARRSVITSHDAFEYFGSHFKIRFLAAQGVSTDSEPSARDVAMLIRQMRQQKIKALFFENMSNPKLLQQIANETGVTPGGKLYADALSKADGSEPTYLRMMRFNVEQILAGLKKNQ</sequence>
<accession>A0A843YW11</accession>
<reference evidence="8 9" key="1">
    <citation type="submission" date="2019-10" db="EMBL/GenBank/DDBJ databases">
        <title>Glaciimonas soli sp. nov., a psychrophilic bacterium isolated from the forest soil of a high elevation mountain in Taiwan.</title>
        <authorList>
            <person name="Wang L.-T."/>
            <person name="Shieh W.Y."/>
        </authorList>
    </citation>
    <scope>NUCLEOTIDE SEQUENCE [LARGE SCALE GENOMIC DNA]</scope>
    <source>
        <strain evidence="8 9">GS1</strain>
    </source>
</reference>
<proteinExistence type="inferred from homology"/>
<evidence type="ECO:0000313" key="9">
    <source>
        <dbReference type="Proteomes" id="UP000451565"/>
    </source>
</evidence>
<dbReference type="AlphaFoldDB" id="A0A843YW11"/>
<comment type="caution">
    <text evidence="8">The sequence shown here is derived from an EMBL/GenBank/DDBJ whole genome shotgun (WGS) entry which is preliminary data.</text>
</comment>
<dbReference type="InterPro" id="IPR006129">
    <property type="entry name" value="AdhesinB"/>
</dbReference>
<dbReference type="InterPro" id="IPR050492">
    <property type="entry name" value="Bact_metal-bind_prot9"/>
</dbReference>
<gene>
    <name evidence="8" type="ORF">GEV47_14430</name>
</gene>
<dbReference type="PRINTS" id="PR00690">
    <property type="entry name" value="ADHESNFAMILY"/>
</dbReference>
<evidence type="ECO:0000256" key="6">
    <source>
        <dbReference type="RuleBase" id="RU003512"/>
    </source>
</evidence>
<feature type="signal peptide" evidence="7">
    <location>
        <begin position="1"/>
        <end position="21"/>
    </location>
</feature>
<evidence type="ECO:0000313" key="8">
    <source>
        <dbReference type="EMBL" id="MQR01873.1"/>
    </source>
</evidence>
<keyword evidence="3 6" id="KW-0813">Transport</keyword>
<dbReference type="SUPFAM" id="SSF53807">
    <property type="entry name" value="Helical backbone' metal receptor"/>
    <property type="match status" value="1"/>
</dbReference>
<dbReference type="Proteomes" id="UP000451565">
    <property type="component" value="Unassembled WGS sequence"/>
</dbReference>
<dbReference type="InterPro" id="IPR006128">
    <property type="entry name" value="Lipoprotein_PsaA-like"/>
</dbReference>
<dbReference type="PANTHER" id="PTHR42953:SF1">
    <property type="entry name" value="METAL-BINDING PROTEIN HI_0362-RELATED"/>
    <property type="match status" value="1"/>
</dbReference>
<dbReference type="PRINTS" id="PR00691">
    <property type="entry name" value="ADHESINB"/>
</dbReference>
<dbReference type="Gene3D" id="3.40.50.1980">
    <property type="entry name" value="Nitrogenase molybdenum iron protein domain"/>
    <property type="match status" value="2"/>
</dbReference>
<protein>
    <submittedName>
        <fullName evidence="8">Metal ABC transporter substrate-binding protein</fullName>
    </submittedName>
</protein>
<evidence type="ECO:0000256" key="4">
    <source>
        <dbReference type="ARBA" id="ARBA00022723"/>
    </source>
</evidence>
<organism evidence="8 9">
    <name type="scientific">Glaciimonas soli</name>
    <dbReference type="NCBI Taxonomy" id="2590999"/>
    <lineage>
        <taxon>Bacteria</taxon>
        <taxon>Pseudomonadati</taxon>
        <taxon>Pseudomonadota</taxon>
        <taxon>Betaproteobacteria</taxon>
        <taxon>Burkholderiales</taxon>
        <taxon>Oxalobacteraceae</taxon>
        <taxon>Glaciimonas</taxon>
    </lineage>
</organism>
<evidence type="ECO:0000256" key="2">
    <source>
        <dbReference type="ARBA" id="ARBA00011028"/>
    </source>
</evidence>
<dbReference type="GO" id="GO:0046872">
    <property type="term" value="F:metal ion binding"/>
    <property type="evidence" value="ECO:0007669"/>
    <property type="project" value="UniProtKB-KW"/>
</dbReference>